<comment type="caution">
    <text evidence="1">The sequence shown here is derived from an EMBL/GenBank/DDBJ whole genome shotgun (WGS) entry which is preliminary data.</text>
</comment>
<accession>A0A6L8MN71</accession>
<protein>
    <recommendedName>
        <fullName evidence="3">7-cyano-7-deazaguanine synthase</fullName>
    </recommendedName>
</protein>
<dbReference type="NCBIfam" id="NF041925">
    <property type="entry name" value="QatC"/>
    <property type="match status" value="1"/>
</dbReference>
<organism evidence="1 2">
    <name type="scientific">Duganella lactea</name>
    <dbReference type="NCBI Taxonomy" id="2692173"/>
    <lineage>
        <taxon>Bacteria</taxon>
        <taxon>Pseudomonadati</taxon>
        <taxon>Pseudomonadota</taxon>
        <taxon>Betaproteobacteria</taxon>
        <taxon>Burkholderiales</taxon>
        <taxon>Oxalobacteraceae</taxon>
        <taxon>Telluria group</taxon>
        <taxon>Duganella</taxon>
    </lineage>
</organism>
<evidence type="ECO:0000313" key="1">
    <source>
        <dbReference type="EMBL" id="MYM84149.1"/>
    </source>
</evidence>
<sequence>MKFICTSVEALPGTFAADERAFTLFKAAQRSGVGTIARGWKGSLKRKGFRPSAQTWDFVQFCLSVCAADLAGLRSTSADGWTRTIELTVGLHEPLVWTPLKAHAEAMLKVLTGDYWTLHFVDGGVAPPDGKAQPFDRDCVSLLSGGLDSLIGGIDLISRGRRPIFVSQLAHEDSERQRHYAAVLGGRETHMQWSHGISFKGPRESSTRGRSLAFYGFAVLAASRVIGSPVQILVPENGFICINPPLVPGRVASLSTRTTHPLFIEMLQELLDQLEVAVRLDLPYRFKTKGEMLRECLDQELLGTLASDSTSCGRFRTYNRVHCGRCVPCMIRKSAFLAWGAGRDTTRYVHETVAGSDKSSGPDDPMAAALAVLSVRDQGLDRFLGASLAFASTNDRALYRNVLDTGIQELEALLQADGIL</sequence>
<dbReference type="RefSeq" id="WP_161020748.1">
    <property type="nucleotide sequence ID" value="NZ_WWCP01000028.1"/>
</dbReference>
<proteinExistence type="predicted"/>
<dbReference type="EMBL" id="WWCP01000028">
    <property type="protein sequence ID" value="MYM84149.1"/>
    <property type="molecule type" value="Genomic_DNA"/>
</dbReference>
<dbReference type="SUPFAM" id="SSF52402">
    <property type="entry name" value="Adenine nucleotide alpha hydrolases-like"/>
    <property type="match status" value="1"/>
</dbReference>
<dbReference type="InterPro" id="IPR014729">
    <property type="entry name" value="Rossmann-like_a/b/a_fold"/>
</dbReference>
<evidence type="ECO:0008006" key="3">
    <source>
        <dbReference type="Google" id="ProtNLM"/>
    </source>
</evidence>
<evidence type="ECO:0000313" key="2">
    <source>
        <dbReference type="Proteomes" id="UP000474565"/>
    </source>
</evidence>
<dbReference type="Gene3D" id="3.40.50.620">
    <property type="entry name" value="HUPs"/>
    <property type="match status" value="1"/>
</dbReference>
<reference evidence="1 2" key="1">
    <citation type="submission" date="2019-12" db="EMBL/GenBank/DDBJ databases">
        <title>Novel species isolated from a subtropical stream in China.</title>
        <authorList>
            <person name="Lu H."/>
        </authorList>
    </citation>
    <scope>NUCLEOTIDE SEQUENCE [LARGE SCALE GENOMIC DNA]</scope>
    <source>
        <strain evidence="1 2">FT50W</strain>
    </source>
</reference>
<gene>
    <name evidence="1" type="ORF">GTP44_19615</name>
</gene>
<dbReference type="Proteomes" id="UP000474565">
    <property type="component" value="Unassembled WGS sequence"/>
</dbReference>
<dbReference type="InterPro" id="IPR049676">
    <property type="entry name" value="QatC"/>
</dbReference>
<name>A0A6L8MN71_9BURK</name>
<dbReference type="AlphaFoldDB" id="A0A6L8MN71"/>